<dbReference type="AlphaFoldDB" id="A0A2T4FM25"/>
<keyword evidence="4" id="KW-1185">Reference proteome</keyword>
<comment type="caution">
    <text evidence="3">The sequence shown here is derived from an EMBL/GenBank/DDBJ whole genome shotgun (WGS) entry which is preliminary data.</text>
</comment>
<dbReference type="EMBL" id="MAUE01000023">
    <property type="protein sequence ID" value="OCW25399.1"/>
    <property type="molecule type" value="Genomic_DNA"/>
</dbReference>
<feature type="domain" description="STAS" evidence="1">
    <location>
        <begin position="15"/>
        <end position="105"/>
    </location>
</feature>
<dbReference type="InterPro" id="IPR058548">
    <property type="entry name" value="MlaB-like_STAS"/>
</dbReference>
<dbReference type="InterPro" id="IPR002645">
    <property type="entry name" value="STAS_dom"/>
</dbReference>
<dbReference type="RefSeq" id="WP_065904935.1">
    <property type="nucleotide sequence ID" value="NZ_MAUE01000023.1"/>
</dbReference>
<gene>
    <name evidence="2" type="ORF">BBG20_15775</name>
    <name evidence="3" type="ORF">C9382_25780</name>
</gene>
<dbReference type="CDD" id="cd07043">
    <property type="entry name" value="STAS_anti-anti-sigma_factors"/>
    <property type="match status" value="1"/>
</dbReference>
<accession>A0A2T4FM25</accession>
<evidence type="ECO:0000313" key="3">
    <source>
        <dbReference type="EMBL" id="PTC24472.1"/>
    </source>
</evidence>
<evidence type="ECO:0000313" key="4">
    <source>
        <dbReference type="Proteomes" id="UP000095081"/>
    </source>
</evidence>
<reference evidence="3 5" key="2">
    <citation type="submission" date="2018-03" db="EMBL/GenBank/DDBJ databases">
        <title>Diversity of bacteria associated with corn roots inoculated with woodland soils in Canada, and Description of Pseudomonas aylmerense sp. nov.</title>
        <authorList>
            <person name="Tambong J.T."/>
            <person name="Xu R."/>
            <person name="Tchagang C."/>
        </authorList>
    </citation>
    <scope>NUCLEOTIDE SEQUENCE [LARGE SCALE GENOMIC DNA]</scope>
    <source>
        <strain evidence="3 5">S1E44</strain>
    </source>
</reference>
<dbReference type="Pfam" id="PF13466">
    <property type="entry name" value="STAS_2"/>
    <property type="match status" value="1"/>
</dbReference>
<dbReference type="OrthoDB" id="6979617at2"/>
<dbReference type="Proteomes" id="UP000240571">
    <property type="component" value="Unassembled WGS sequence"/>
</dbReference>
<dbReference type="PANTHER" id="PTHR35849">
    <property type="entry name" value="BLR2341 PROTEIN"/>
    <property type="match status" value="1"/>
</dbReference>
<evidence type="ECO:0000313" key="5">
    <source>
        <dbReference type="Proteomes" id="UP000240571"/>
    </source>
</evidence>
<name>A0A2T4FM25_9PSED</name>
<organism evidence="3 5">
    <name type="scientific">Pseudomonas aylmerensis</name>
    <dbReference type="NCBI Taxonomy" id="1869229"/>
    <lineage>
        <taxon>Bacteria</taxon>
        <taxon>Pseudomonadati</taxon>
        <taxon>Pseudomonadota</taxon>
        <taxon>Gammaproteobacteria</taxon>
        <taxon>Pseudomonadales</taxon>
        <taxon>Pseudomonadaceae</taxon>
        <taxon>Pseudomonas</taxon>
    </lineage>
</organism>
<evidence type="ECO:0000313" key="2">
    <source>
        <dbReference type="EMBL" id="OCW25399.1"/>
    </source>
</evidence>
<dbReference type="PANTHER" id="PTHR35849:SF2">
    <property type="entry name" value="BLR2341 PROTEIN"/>
    <property type="match status" value="1"/>
</dbReference>
<dbReference type="Proteomes" id="UP000095081">
    <property type="component" value="Unassembled WGS sequence"/>
</dbReference>
<proteinExistence type="predicted"/>
<evidence type="ECO:0000259" key="1">
    <source>
        <dbReference type="PROSITE" id="PS50801"/>
    </source>
</evidence>
<dbReference type="SUPFAM" id="SSF52091">
    <property type="entry name" value="SpoIIaa-like"/>
    <property type="match status" value="1"/>
</dbReference>
<dbReference type="Gene3D" id="3.30.750.24">
    <property type="entry name" value="STAS domain"/>
    <property type="match status" value="1"/>
</dbReference>
<dbReference type="InterPro" id="IPR052746">
    <property type="entry name" value="MlaB_ABC_Transporter"/>
</dbReference>
<reference evidence="2 4" key="1">
    <citation type="submission" date="2016-06" db="EMBL/GenBank/DDBJ databases">
        <title>Draft genome sequence of Pseudomonas sp. S1E40, a novel strain antagonistic activity to fungal plant pathogen.</title>
        <authorList>
            <person name="Tambong J.T."/>
            <person name="Tchagang C."/>
            <person name="Xu R."/>
        </authorList>
    </citation>
    <scope>NUCLEOTIDE SEQUENCE [LARGE SCALE GENOMIC DNA]</scope>
    <source>
        <strain evidence="2 4">S1E40</strain>
    </source>
</reference>
<dbReference type="InterPro" id="IPR036513">
    <property type="entry name" value="STAS_dom_sf"/>
</dbReference>
<dbReference type="PROSITE" id="PS50801">
    <property type="entry name" value="STAS"/>
    <property type="match status" value="1"/>
</dbReference>
<dbReference type="EMBL" id="PYWW01000055">
    <property type="protein sequence ID" value="PTC24472.1"/>
    <property type="molecule type" value="Genomic_DNA"/>
</dbReference>
<protein>
    <submittedName>
        <fullName evidence="3">Anti-sigma factor antagonist</fullName>
    </submittedName>
</protein>
<sequence length="105" mass="11225">MFTLTPSAFGGPTRIRIDGDLSIYQVSEARDAFVALLPLNADAWQLDLAGIGDFDSAGLQLLLVIQRTLSQGGSPVTVVDAAPAVRETLALLRLESLFPNARIED</sequence>